<accession>H6L8I6</accession>
<evidence type="ECO:0000256" key="4">
    <source>
        <dbReference type="ARBA" id="ARBA00023136"/>
    </source>
</evidence>
<name>H6L8I6_SAPGL</name>
<evidence type="ECO:0000313" key="8">
    <source>
        <dbReference type="Proteomes" id="UP000007519"/>
    </source>
</evidence>
<dbReference type="OrthoDB" id="9823843at2"/>
<feature type="transmembrane region" description="Helical" evidence="5">
    <location>
        <begin position="46"/>
        <end position="71"/>
    </location>
</feature>
<dbReference type="Pfam" id="PF06271">
    <property type="entry name" value="RDD"/>
    <property type="match status" value="1"/>
</dbReference>
<dbReference type="InterPro" id="IPR010432">
    <property type="entry name" value="RDD"/>
</dbReference>
<proteinExistence type="predicted"/>
<keyword evidence="4 5" id="KW-0472">Membrane</keyword>
<feature type="transmembrane region" description="Helical" evidence="5">
    <location>
        <begin position="119"/>
        <end position="139"/>
    </location>
</feature>
<sequence>MQKVEFSIRILTFILDSIIIVTLSIMGVNILWDISPLLSQLYFQDYWLYCWIIQLGVALAYHYTAFSLWSASPMQHLKNLTLVTTKGKRPSFIQFSIRLFIKATVVNIPIYMYVYDQDLFFFAGAIYLAILLIGSKMIYEHPRGQLLHGLMSNSYFTYLPEQES</sequence>
<evidence type="ECO:0000313" key="7">
    <source>
        <dbReference type="EMBL" id="AFC26711.1"/>
    </source>
</evidence>
<dbReference type="KEGG" id="sgn:SGRA_3996"/>
<protein>
    <recommendedName>
        <fullName evidence="6">RDD domain-containing protein</fullName>
    </recommendedName>
</protein>
<keyword evidence="3 5" id="KW-1133">Transmembrane helix</keyword>
<dbReference type="EMBL" id="CP002831">
    <property type="protein sequence ID" value="AFC26711.1"/>
    <property type="molecule type" value="Genomic_DNA"/>
</dbReference>
<evidence type="ECO:0000259" key="6">
    <source>
        <dbReference type="Pfam" id="PF06271"/>
    </source>
</evidence>
<gene>
    <name evidence="7" type="ordered locus">SGRA_3996</name>
</gene>
<dbReference type="eggNOG" id="COG1714">
    <property type="taxonomic scope" value="Bacteria"/>
</dbReference>
<dbReference type="Proteomes" id="UP000007519">
    <property type="component" value="Chromosome"/>
</dbReference>
<keyword evidence="8" id="KW-1185">Reference proteome</keyword>
<feature type="transmembrane region" description="Helical" evidence="5">
    <location>
        <begin position="92"/>
        <end position="113"/>
    </location>
</feature>
<reference evidence="7 8" key="1">
    <citation type="journal article" date="2012" name="Stand. Genomic Sci.">
        <title>Complete genome sequencing and analysis of Saprospira grandis str. Lewin, a predatory marine bacterium.</title>
        <authorList>
            <person name="Saw J.H."/>
            <person name="Yuryev A."/>
            <person name="Kanbe M."/>
            <person name="Hou S."/>
            <person name="Young A.G."/>
            <person name="Aizawa S."/>
            <person name="Alam M."/>
        </authorList>
    </citation>
    <scope>NUCLEOTIDE SEQUENCE [LARGE SCALE GENOMIC DNA]</scope>
    <source>
        <strain evidence="7 8">Lewin</strain>
    </source>
</reference>
<keyword evidence="2 5" id="KW-0812">Transmembrane</keyword>
<evidence type="ECO:0000256" key="3">
    <source>
        <dbReference type="ARBA" id="ARBA00022989"/>
    </source>
</evidence>
<dbReference type="AlphaFoldDB" id="H6L8I6"/>
<evidence type="ECO:0000256" key="2">
    <source>
        <dbReference type="ARBA" id="ARBA00022692"/>
    </source>
</evidence>
<dbReference type="RefSeq" id="WP_015694293.1">
    <property type="nucleotide sequence ID" value="NC_016940.1"/>
</dbReference>
<dbReference type="GO" id="GO:0016020">
    <property type="term" value="C:membrane"/>
    <property type="evidence" value="ECO:0007669"/>
    <property type="project" value="UniProtKB-SubCell"/>
</dbReference>
<evidence type="ECO:0000256" key="5">
    <source>
        <dbReference type="SAM" id="Phobius"/>
    </source>
</evidence>
<feature type="domain" description="RDD" evidence="6">
    <location>
        <begin position="9"/>
        <end position="148"/>
    </location>
</feature>
<dbReference type="HOGENOM" id="CLU_1617859_0_0_10"/>
<organism evidence="7 8">
    <name type="scientific">Saprospira grandis (strain Lewin)</name>
    <dbReference type="NCBI Taxonomy" id="984262"/>
    <lineage>
        <taxon>Bacteria</taxon>
        <taxon>Pseudomonadati</taxon>
        <taxon>Bacteroidota</taxon>
        <taxon>Saprospiria</taxon>
        <taxon>Saprospirales</taxon>
        <taxon>Saprospiraceae</taxon>
        <taxon>Saprospira</taxon>
    </lineage>
</organism>
<evidence type="ECO:0000256" key="1">
    <source>
        <dbReference type="ARBA" id="ARBA00004141"/>
    </source>
</evidence>
<dbReference type="STRING" id="984262.SGRA_3996"/>
<feature type="transmembrane region" description="Helical" evidence="5">
    <location>
        <begin position="12"/>
        <end position="34"/>
    </location>
</feature>
<comment type="subcellular location">
    <subcellularLocation>
        <location evidence="1">Membrane</location>
        <topology evidence="1">Multi-pass membrane protein</topology>
    </subcellularLocation>
</comment>